<gene>
    <name evidence="2" type="ORF">HMPREF9607_00821</name>
</gene>
<keyword evidence="3" id="KW-1185">Reference proteome</keyword>
<accession>A0ABP2KB07</accession>
<comment type="caution">
    <text evidence="2">The sequence shown here is derived from an EMBL/GenBank/DDBJ whole genome shotgun (WGS) entry which is preliminary data.</text>
</comment>
<keyword evidence="1" id="KW-1133">Transmembrane helix</keyword>
<evidence type="ECO:0000313" key="2">
    <source>
        <dbReference type="EMBL" id="EFS92970.1"/>
    </source>
</evidence>
<evidence type="ECO:0000256" key="1">
    <source>
        <dbReference type="SAM" id="Phobius"/>
    </source>
</evidence>
<name>A0ABP2KB07_9ACTN</name>
<evidence type="ECO:0000313" key="3">
    <source>
        <dbReference type="Proteomes" id="UP000003179"/>
    </source>
</evidence>
<protein>
    <submittedName>
        <fullName evidence="2">Uncharacterized protein</fullName>
    </submittedName>
</protein>
<keyword evidence="1" id="KW-0812">Transmembrane</keyword>
<dbReference type="Proteomes" id="UP000003179">
    <property type="component" value="Unassembled WGS sequence"/>
</dbReference>
<feature type="transmembrane region" description="Helical" evidence="1">
    <location>
        <begin position="15"/>
        <end position="37"/>
    </location>
</feature>
<proteinExistence type="predicted"/>
<reference evidence="2" key="1">
    <citation type="submission" date="2010-08" db="EMBL/GenBank/DDBJ databases">
        <authorList>
            <person name="Weinstock G."/>
            <person name="Sodergren E."/>
            <person name="Clifton S."/>
            <person name="Fulton L."/>
            <person name="Fulton B."/>
            <person name="Courtney L."/>
            <person name="Fronick C."/>
            <person name="Harrison M."/>
            <person name="Strong C."/>
            <person name="Farmer C."/>
            <person name="Delahaunty K."/>
            <person name="Markovic C."/>
            <person name="Hall O."/>
            <person name="Minx P."/>
            <person name="Tomlinson C."/>
            <person name="Mitreva M."/>
            <person name="Hou S."/>
            <person name="Chen J."/>
            <person name="Wollam A."/>
            <person name="Pepin K.H."/>
            <person name="Johnson M."/>
            <person name="Bhonagiri V."/>
            <person name="Zhang X."/>
            <person name="Suruliraj S."/>
            <person name="Warren W."/>
            <person name="Chinwalla A."/>
            <person name="Mardis E.R."/>
            <person name="Wilson R.K."/>
        </authorList>
    </citation>
    <scope>NUCLEOTIDE SEQUENCE [LARGE SCALE GENOMIC DNA]</scope>
    <source>
        <strain evidence="2">HL044PA1</strain>
    </source>
</reference>
<dbReference type="EMBL" id="ADZU01000015">
    <property type="protein sequence ID" value="EFS92970.1"/>
    <property type="molecule type" value="Genomic_DNA"/>
</dbReference>
<keyword evidence="1" id="KW-0472">Membrane</keyword>
<organism evidence="2 3">
    <name type="scientific">Cutibacterium modestum HL044PA1</name>
    <dbReference type="NCBI Taxonomy" id="765109"/>
    <lineage>
        <taxon>Bacteria</taxon>
        <taxon>Bacillati</taxon>
        <taxon>Actinomycetota</taxon>
        <taxon>Actinomycetes</taxon>
        <taxon>Propionibacteriales</taxon>
        <taxon>Propionibacteriaceae</taxon>
        <taxon>Cutibacterium</taxon>
        <taxon>Cutibacterium modestum</taxon>
    </lineage>
</organism>
<sequence>MIVAVKGPDSVGSRWVHGIDCVLLALGGLSFVFIQVARTQLT</sequence>